<name>A8R8P4_9FIRM</name>
<dbReference type="GeneID" id="92792705"/>
<dbReference type="AlphaFoldDB" id="A8R8P4"/>
<reference evidence="1 2" key="2">
    <citation type="submission" date="2007-09" db="EMBL/GenBank/DDBJ databases">
        <authorList>
            <person name="Fulton L."/>
            <person name="Clifton S."/>
            <person name="Fulton B."/>
            <person name="Xu J."/>
            <person name="Minx P."/>
            <person name="Pepin K.H."/>
            <person name="Johnson M."/>
            <person name="Thiruvilangam P."/>
            <person name="Bhonagiri V."/>
            <person name="Nash W.E."/>
            <person name="Mardis E.R."/>
            <person name="Wilson R.K."/>
        </authorList>
    </citation>
    <scope>NUCLEOTIDE SEQUENCE [LARGE SCALE GENOMIC DNA]</scope>
    <source>
        <strain evidence="1 2">DSM 3991</strain>
    </source>
</reference>
<sequence>MYSEEILRRLPCYHCVHCKESKDMKYGRFTKRKCELTKRWASMNSSFTCTKFENKSKSSSITMYNGFLVRKDQVEDYRTKTQWYESGYKVKEGSIGYEMYATRMGAYNNGKRFLYYLPEQVEKMV</sequence>
<reference evidence="1 2" key="1">
    <citation type="submission" date="2007-09" db="EMBL/GenBank/DDBJ databases">
        <title>Draft genome sequence of Eubacterium dolichum (DSM 3991).</title>
        <authorList>
            <person name="Sudarsanam P."/>
            <person name="Ley R."/>
            <person name="Guruge J."/>
            <person name="Turnbaugh P.J."/>
            <person name="Mahowald M."/>
            <person name="Liep D."/>
            <person name="Gordon J."/>
        </authorList>
    </citation>
    <scope>NUCLEOTIDE SEQUENCE [LARGE SCALE GENOMIC DNA]</scope>
    <source>
        <strain evidence="1 2">DSM 3991</strain>
    </source>
</reference>
<dbReference type="Proteomes" id="UP000004090">
    <property type="component" value="Unassembled WGS sequence"/>
</dbReference>
<dbReference type="EMBL" id="ABAW02000016">
    <property type="protein sequence ID" value="EDP12036.1"/>
    <property type="molecule type" value="Genomic_DNA"/>
</dbReference>
<dbReference type="HOGENOM" id="CLU_1989294_0_0_9"/>
<dbReference type="STRING" id="428127.EUBDOL_00367"/>
<evidence type="ECO:0000313" key="2">
    <source>
        <dbReference type="Proteomes" id="UP000004090"/>
    </source>
</evidence>
<gene>
    <name evidence="1" type="ORF">EUBDOL_00367</name>
</gene>
<comment type="caution">
    <text evidence="1">The sequence shown here is derived from an EMBL/GenBank/DDBJ whole genome shotgun (WGS) entry which is preliminary data.</text>
</comment>
<organism evidence="1 2">
    <name type="scientific">Amedibacillus dolichus DSM 3991</name>
    <dbReference type="NCBI Taxonomy" id="428127"/>
    <lineage>
        <taxon>Bacteria</taxon>
        <taxon>Bacillati</taxon>
        <taxon>Bacillota</taxon>
        <taxon>Erysipelotrichia</taxon>
        <taxon>Erysipelotrichales</taxon>
        <taxon>Erysipelotrichaceae</taxon>
        <taxon>Amedibacillus</taxon>
    </lineage>
</organism>
<dbReference type="RefSeq" id="WP_004798011.1">
    <property type="nucleotide sequence ID" value="NZ_DS483472.1"/>
</dbReference>
<accession>A8R8P4</accession>
<proteinExistence type="predicted"/>
<evidence type="ECO:0000313" key="1">
    <source>
        <dbReference type="EMBL" id="EDP12036.1"/>
    </source>
</evidence>
<protein>
    <submittedName>
        <fullName evidence="1">Uncharacterized protein</fullName>
    </submittedName>
</protein>